<dbReference type="Proteomes" id="UP000638836">
    <property type="component" value="Unassembled WGS sequence"/>
</dbReference>
<evidence type="ECO:0000313" key="2">
    <source>
        <dbReference type="EMBL" id="MBC9826055.1"/>
    </source>
</evidence>
<comment type="caution">
    <text evidence="2">The sequence shown here is derived from an EMBL/GenBank/DDBJ whole genome shotgun (WGS) entry which is preliminary data.</text>
</comment>
<dbReference type="Gene3D" id="3.40.630.10">
    <property type="entry name" value="Zn peptidases"/>
    <property type="match status" value="1"/>
</dbReference>
<dbReference type="InterPro" id="IPR036264">
    <property type="entry name" value="Bact_exopeptidase_dim_dom"/>
</dbReference>
<proteinExistence type="predicted"/>
<dbReference type="PIRSF" id="PIRSF005962">
    <property type="entry name" value="Pept_M20D_amidohydro"/>
    <property type="match status" value="1"/>
</dbReference>
<evidence type="ECO:0000259" key="1">
    <source>
        <dbReference type="Pfam" id="PF07687"/>
    </source>
</evidence>
<dbReference type="SUPFAM" id="SSF53187">
    <property type="entry name" value="Zn-dependent exopeptidases"/>
    <property type="match status" value="1"/>
</dbReference>
<dbReference type="PANTHER" id="PTHR11014:SF63">
    <property type="entry name" value="METALLOPEPTIDASE, PUTATIVE (AFU_ORTHOLOGUE AFUA_6G09600)-RELATED"/>
    <property type="match status" value="1"/>
</dbReference>
<dbReference type="PANTHER" id="PTHR11014">
    <property type="entry name" value="PEPTIDASE M20 FAMILY MEMBER"/>
    <property type="match status" value="1"/>
</dbReference>
<dbReference type="InterPro" id="IPR017439">
    <property type="entry name" value="Amidohydrolase"/>
</dbReference>
<keyword evidence="3" id="KW-1185">Reference proteome</keyword>
<evidence type="ECO:0000313" key="3">
    <source>
        <dbReference type="Proteomes" id="UP000638836"/>
    </source>
</evidence>
<feature type="domain" description="Peptidase M20 dimerisation" evidence="1">
    <location>
        <begin position="192"/>
        <end position="288"/>
    </location>
</feature>
<dbReference type="Pfam" id="PF07687">
    <property type="entry name" value="M20_dimer"/>
    <property type="match status" value="1"/>
</dbReference>
<dbReference type="NCBIfam" id="TIGR01891">
    <property type="entry name" value="amidohydrolases"/>
    <property type="match status" value="1"/>
</dbReference>
<dbReference type="Pfam" id="PF01546">
    <property type="entry name" value="Peptidase_M20"/>
    <property type="match status" value="1"/>
</dbReference>
<accession>A0ABR7TDJ1</accession>
<dbReference type="SUPFAM" id="SSF55031">
    <property type="entry name" value="Bacterial exopeptidase dimerisation domain"/>
    <property type="match status" value="1"/>
</dbReference>
<sequence>MTTVITQSTLHEEVQQGAQEVIALRRYLHQHPEPSLKEYETIKFIKNELDKLSIPYESVGETGAIGTIVGKKGLGKTILLRADIDALELEDAKDKPYKSTKKGLHHACGHDAHTSALLGAAKILKNHEADFSGTIKLAFQQAEEIGAGARQFVAGGFVNDVDQVFGIHVDSSIETGKIVATAGPTNASCDIFKIRVKGESGHAARPDLGRDALLTAAAITVELQSIVAREVSPLDNVVVAVGVLNAGTRYNIIANEASLEGTVRTFSHETRQFVLAAVERVARDVAKAHRTSIEFENYDAAAPLINNQTAASRAARVGTDIVGADNIIQDNPKSLGADDFADFLAVAQGVYARVGTKNPANPETWYGHHHENFDIDESGLAIATELHVRYALDFLNER</sequence>
<dbReference type="RefSeq" id="WP_023176730.1">
    <property type="nucleotide sequence ID" value="NZ_JAMAYM010000005.1"/>
</dbReference>
<dbReference type="EMBL" id="WNJQ01000009">
    <property type="protein sequence ID" value="MBC9826055.1"/>
    <property type="molecule type" value="Genomic_DNA"/>
</dbReference>
<reference evidence="2 3" key="1">
    <citation type="journal article" date="2020" name="Microorganisms">
        <title>New Insight into Antimicrobial Compounds from Food and Marine-Sourced Carnobacterium Species through Phenotype and Genome Analyses.</title>
        <authorList>
            <person name="Begrem S."/>
            <person name="Ivaniuk F."/>
            <person name="Gigout-Chevalier F."/>
            <person name="Kolypczuk L."/>
            <person name="Bonnetot S."/>
            <person name="Leroi F."/>
            <person name="Grovel O."/>
            <person name="Delbarre-Ladrat C."/>
            <person name="Passerini D."/>
        </authorList>
    </citation>
    <scope>NUCLEOTIDE SEQUENCE [LARGE SCALE GENOMIC DNA]</scope>
    <source>
        <strain evidence="2 3">MIP2551</strain>
    </source>
</reference>
<name>A0ABR7TDJ1_9LACT</name>
<dbReference type="InterPro" id="IPR002933">
    <property type="entry name" value="Peptidase_M20"/>
</dbReference>
<dbReference type="Gene3D" id="3.30.70.360">
    <property type="match status" value="1"/>
</dbReference>
<protein>
    <submittedName>
        <fullName evidence="2">Amidohydrolase</fullName>
    </submittedName>
</protein>
<dbReference type="InterPro" id="IPR011650">
    <property type="entry name" value="Peptidase_M20_dimer"/>
</dbReference>
<organism evidence="2 3">
    <name type="scientific">Carnobacterium inhibens</name>
    <dbReference type="NCBI Taxonomy" id="147709"/>
    <lineage>
        <taxon>Bacteria</taxon>
        <taxon>Bacillati</taxon>
        <taxon>Bacillota</taxon>
        <taxon>Bacilli</taxon>
        <taxon>Lactobacillales</taxon>
        <taxon>Carnobacteriaceae</taxon>
        <taxon>Carnobacterium</taxon>
    </lineage>
</organism>
<gene>
    <name evidence="2" type="ORF">GLO26_09575</name>
</gene>